<dbReference type="GO" id="GO:0005506">
    <property type="term" value="F:iron ion binding"/>
    <property type="evidence" value="ECO:0007669"/>
    <property type="project" value="TreeGrafter"/>
</dbReference>
<dbReference type="EMBL" id="LR797503">
    <property type="protein sequence ID" value="CAB4220755.1"/>
    <property type="molecule type" value="Genomic_DNA"/>
</dbReference>
<dbReference type="InterPro" id="IPR016092">
    <property type="entry name" value="ATAP"/>
</dbReference>
<evidence type="ECO:0000313" key="2">
    <source>
        <dbReference type="EMBL" id="CAB4220755.1"/>
    </source>
</evidence>
<dbReference type="PANTHER" id="PTHR43011:SF1">
    <property type="entry name" value="IRON-SULFUR CLUSTER ASSEMBLY 2 HOMOLOG, MITOCHONDRIAL"/>
    <property type="match status" value="1"/>
</dbReference>
<reference evidence="2" key="1">
    <citation type="submission" date="2020-05" db="EMBL/GenBank/DDBJ databases">
        <authorList>
            <person name="Chiriac C."/>
            <person name="Salcher M."/>
            <person name="Ghai R."/>
            <person name="Kavagutti S V."/>
        </authorList>
    </citation>
    <scope>NUCLEOTIDE SEQUENCE</scope>
</reference>
<dbReference type="PANTHER" id="PTHR43011">
    <property type="entry name" value="IRON-SULFUR CLUSTER ASSEMBLY 2 HOMOLOG, MITOCHONDRIAL"/>
    <property type="match status" value="1"/>
</dbReference>
<sequence>MINITISKSASDKITDIMAEENNPLVHVRMFVQGGGCSGFSYGFTLDTDVNEDDWQIPAGSSTILIDSMSAQYLDGAEVDYVEELMESSFKIKNPKAVSTCGCGSSFSV</sequence>
<dbReference type="Pfam" id="PF01521">
    <property type="entry name" value="Fe-S_biosyn"/>
    <property type="match status" value="1"/>
</dbReference>
<protein>
    <submittedName>
        <fullName evidence="2">SufA Fe-S cluster assembly scaffold protein</fullName>
    </submittedName>
</protein>
<proteinExistence type="predicted"/>
<dbReference type="Gene3D" id="2.60.300.12">
    <property type="entry name" value="HesB-like domain"/>
    <property type="match status" value="1"/>
</dbReference>
<dbReference type="InterPro" id="IPR017870">
    <property type="entry name" value="FeS_cluster_insertion_CS"/>
</dbReference>
<dbReference type="InterPro" id="IPR000361">
    <property type="entry name" value="ATAP_core_dom"/>
</dbReference>
<dbReference type="GO" id="GO:0051537">
    <property type="term" value="F:2 iron, 2 sulfur cluster binding"/>
    <property type="evidence" value="ECO:0007669"/>
    <property type="project" value="TreeGrafter"/>
</dbReference>
<dbReference type="PROSITE" id="PS01152">
    <property type="entry name" value="HESB"/>
    <property type="match status" value="1"/>
</dbReference>
<organism evidence="2">
    <name type="scientific">uncultured Caudovirales phage</name>
    <dbReference type="NCBI Taxonomy" id="2100421"/>
    <lineage>
        <taxon>Viruses</taxon>
        <taxon>Duplodnaviria</taxon>
        <taxon>Heunggongvirae</taxon>
        <taxon>Uroviricota</taxon>
        <taxon>Caudoviricetes</taxon>
        <taxon>Peduoviridae</taxon>
        <taxon>Maltschvirus</taxon>
        <taxon>Maltschvirus maltsch</taxon>
    </lineage>
</organism>
<accession>A0A6J5SZB6</accession>
<dbReference type="InterPro" id="IPR035903">
    <property type="entry name" value="HesB-like_dom_sf"/>
</dbReference>
<name>A0A6J5SZB6_9CAUD</name>
<evidence type="ECO:0000259" key="1">
    <source>
        <dbReference type="Pfam" id="PF01521"/>
    </source>
</evidence>
<dbReference type="GO" id="GO:0016226">
    <property type="term" value="P:iron-sulfur cluster assembly"/>
    <property type="evidence" value="ECO:0007669"/>
    <property type="project" value="InterPro"/>
</dbReference>
<dbReference type="GO" id="GO:0051539">
    <property type="term" value="F:4 iron, 4 sulfur cluster binding"/>
    <property type="evidence" value="ECO:0007669"/>
    <property type="project" value="TreeGrafter"/>
</dbReference>
<dbReference type="SUPFAM" id="SSF89360">
    <property type="entry name" value="HesB-like domain"/>
    <property type="match status" value="1"/>
</dbReference>
<dbReference type="NCBIfam" id="NF010147">
    <property type="entry name" value="PRK13623.1"/>
    <property type="match status" value="1"/>
</dbReference>
<feature type="domain" description="Core" evidence="1">
    <location>
        <begin position="3"/>
        <end position="104"/>
    </location>
</feature>
<gene>
    <name evidence="2" type="ORF">UFOVP1636_39</name>
</gene>
<dbReference type="NCBIfam" id="TIGR00049">
    <property type="entry name" value="iron-sulfur cluster assembly accessory protein"/>
    <property type="match status" value="1"/>
</dbReference>